<dbReference type="PROSITE" id="PS50873">
    <property type="entry name" value="PEROXIDASE_4"/>
    <property type="match status" value="1"/>
</dbReference>
<dbReference type="InterPro" id="IPR010255">
    <property type="entry name" value="Haem_peroxidase_sf"/>
</dbReference>
<comment type="similarity">
    <text evidence="17">Belongs to the peroxidase family.</text>
</comment>
<evidence type="ECO:0000256" key="11">
    <source>
        <dbReference type="ARBA" id="ARBA00023157"/>
    </source>
</evidence>
<dbReference type="EC" id="1.11.1.7" evidence="4"/>
<protein>
    <recommendedName>
        <fullName evidence="4">peroxidase</fullName>
        <ecNumber evidence="4">1.11.1.7</ecNumber>
    </recommendedName>
</protein>
<evidence type="ECO:0000256" key="3">
    <source>
        <dbReference type="ARBA" id="ARBA00002322"/>
    </source>
</evidence>
<feature type="active site" description="Proton acceptor" evidence="13">
    <location>
        <position position="63"/>
    </location>
</feature>
<dbReference type="GO" id="GO:0042744">
    <property type="term" value="P:hydrogen peroxide catabolic process"/>
    <property type="evidence" value="ECO:0007669"/>
    <property type="project" value="UniProtKB-KW"/>
</dbReference>
<keyword evidence="7" id="KW-0349">Heme</keyword>
<reference evidence="20" key="1">
    <citation type="submission" date="2019-09" db="EMBL/GenBank/DDBJ databases">
        <title>Draft genome information of white flower Hibiscus syriacus.</title>
        <authorList>
            <person name="Kim Y.-M."/>
        </authorList>
    </citation>
    <scope>NUCLEOTIDE SEQUENCE [LARGE SCALE GENOMIC DNA]</scope>
    <source>
        <strain evidence="20">YM2019G1</strain>
    </source>
</reference>
<evidence type="ECO:0000256" key="10">
    <source>
        <dbReference type="ARBA" id="ARBA00023004"/>
    </source>
</evidence>
<organism evidence="20 21">
    <name type="scientific">Hibiscus syriacus</name>
    <name type="common">Rose of Sharon</name>
    <dbReference type="NCBI Taxonomy" id="106335"/>
    <lineage>
        <taxon>Eukaryota</taxon>
        <taxon>Viridiplantae</taxon>
        <taxon>Streptophyta</taxon>
        <taxon>Embryophyta</taxon>
        <taxon>Tracheophyta</taxon>
        <taxon>Spermatophyta</taxon>
        <taxon>Magnoliopsida</taxon>
        <taxon>eudicotyledons</taxon>
        <taxon>Gunneridae</taxon>
        <taxon>Pentapetalae</taxon>
        <taxon>rosids</taxon>
        <taxon>malvids</taxon>
        <taxon>Malvales</taxon>
        <taxon>Malvaceae</taxon>
        <taxon>Malvoideae</taxon>
        <taxon>Hibiscus</taxon>
    </lineage>
</organism>
<dbReference type="GO" id="GO:0020037">
    <property type="term" value="F:heme binding"/>
    <property type="evidence" value="ECO:0007669"/>
    <property type="project" value="InterPro"/>
</dbReference>
<comment type="function">
    <text evidence="3">Removal of H(2)O(2), oxidation of toxic reductants, biosynthesis and degradation of lignin, suberization, auxin catabolism, response to environmental stresses such as wounding, pathogen attack and oxidative stress. These functions might be dependent on each isozyme/isoform in each plant tissue.</text>
</comment>
<feature type="chain" id="PRO_5025665853" description="peroxidase" evidence="18">
    <location>
        <begin position="22"/>
        <end position="226"/>
    </location>
</feature>
<dbReference type="AlphaFoldDB" id="A0A6A2WQF0"/>
<comment type="cofactor">
    <cofactor evidence="2">
        <name>heme b</name>
        <dbReference type="ChEBI" id="CHEBI:60344"/>
    </cofactor>
</comment>
<gene>
    <name evidence="20" type="ORF">F3Y22_tig00117000pilonHSYRG00104</name>
</gene>
<dbReference type="FunFam" id="1.10.520.10:FF:000008">
    <property type="entry name" value="Peroxidase"/>
    <property type="match status" value="1"/>
</dbReference>
<name>A0A6A2WQF0_HIBSY</name>
<keyword evidence="21" id="KW-1185">Reference proteome</keyword>
<evidence type="ECO:0000259" key="19">
    <source>
        <dbReference type="PROSITE" id="PS50873"/>
    </source>
</evidence>
<dbReference type="GO" id="GO:0046872">
    <property type="term" value="F:metal ion binding"/>
    <property type="evidence" value="ECO:0007669"/>
    <property type="project" value="UniProtKB-KW"/>
</dbReference>
<dbReference type="PANTHER" id="PTHR31235">
    <property type="entry name" value="PEROXIDASE 25-RELATED"/>
    <property type="match status" value="1"/>
</dbReference>
<dbReference type="InterPro" id="IPR000823">
    <property type="entry name" value="Peroxidase_pln"/>
</dbReference>
<proteinExistence type="inferred from homology"/>
<evidence type="ECO:0000256" key="17">
    <source>
        <dbReference type="RuleBase" id="RU004241"/>
    </source>
</evidence>
<keyword evidence="8 14" id="KW-0479">Metal-binding</keyword>
<accession>A0A6A2WQF0</accession>
<keyword evidence="6 20" id="KW-0575">Peroxidase</keyword>
<evidence type="ECO:0000256" key="9">
    <source>
        <dbReference type="ARBA" id="ARBA00023002"/>
    </source>
</evidence>
<evidence type="ECO:0000256" key="2">
    <source>
        <dbReference type="ARBA" id="ARBA00001970"/>
    </source>
</evidence>
<evidence type="ECO:0000256" key="16">
    <source>
        <dbReference type="PIRSR" id="PIRSR600823-5"/>
    </source>
</evidence>
<dbReference type="Gene3D" id="1.10.520.10">
    <property type="match status" value="1"/>
</dbReference>
<evidence type="ECO:0000256" key="1">
    <source>
        <dbReference type="ARBA" id="ARBA00000189"/>
    </source>
</evidence>
<feature type="domain" description="Plant heme peroxidase family profile" evidence="19">
    <location>
        <begin position="22"/>
        <end position="226"/>
    </location>
</feature>
<feature type="binding site" evidence="14">
    <location>
        <position position="64"/>
    </location>
    <ligand>
        <name>Ca(2+)</name>
        <dbReference type="ChEBI" id="CHEBI:29108"/>
        <label>1</label>
    </ligand>
</feature>
<keyword evidence="14" id="KW-0106">Calcium</keyword>
<dbReference type="Pfam" id="PF00141">
    <property type="entry name" value="peroxidase"/>
    <property type="match status" value="1"/>
</dbReference>
<feature type="disulfide bond" evidence="16">
    <location>
        <begin position="65"/>
        <end position="70"/>
    </location>
</feature>
<evidence type="ECO:0000256" key="14">
    <source>
        <dbReference type="PIRSR" id="PIRSR600823-3"/>
    </source>
</evidence>
<keyword evidence="9" id="KW-0560">Oxidoreductase</keyword>
<feature type="signal peptide" evidence="18">
    <location>
        <begin position="1"/>
        <end position="21"/>
    </location>
</feature>
<evidence type="ECO:0000256" key="5">
    <source>
        <dbReference type="ARBA" id="ARBA00022525"/>
    </source>
</evidence>
<comment type="cofactor">
    <cofactor evidence="14">
        <name>Ca(2+)</name>
        <dbReference type="ChEBI" id="CHEBI:29108"/>
    </cofactor>
    <text evidence="14">Binds 2 calcium ions per subunit.</text>
</comment>
<dbReference type="InterPro" id="IPR002016">
    <property type="entry name" value="Haem_peroxidase"/>
</dbReference>
<feature type="site" description="Transition state stabilizer" evidence="15">
    <location>
        <position position="59"/>
    </location>
</feature>
<evidence type="ECO:0000256" key="7">
    <source>
        <dbReference type="ARBA" id="ARBA00022617"/>
    </source>
</evidence>
<evidence type="ECO:0000256" key="4">
    <source>
        <dbReference type="ARBA" id="ARBA00012313"/>
    </source>
</evidence>
<feature type="binding site" evidence="14">
    <location>
        <position position="73"/>
    </location>
    <ligand>
        <name>Ca(2+)</name>
        <dbReference type="ChEBI" id="CHEBI:29108"/>
        <label>1</label>
    </ligand>
</feature>
<keyword evidence="11 16" id="KW-1015">Disulfide bond</keyword>
<dbReference type="GO" id="GO:0006979">
    <property type="term" value="P:response to oxidative stress"/>
    <property type="evidence" value="ECO:0007669"/>
    <property type="project" value="InterPro"/>
</dbReference>
<evidence type="ECO:0000256" key="6">
    <source>
        <dbReference type="ARBA" id="ARBA00022559"/>
    </source>
</evidence>
<comment type="catalytic activity">
    <reaction evidence="1">
        <text>2 a phenolic donor + H2O2 = 2 a phenolic radical donor + 2 H2O</text>
        <dbReference type="Rhea" id="RHEA:56136"/>
        <dbReference type="ChEBI" id="CHEBI:15377"/>
        <dbReference type="ChEBI" id="CHEBI:16240"/>
        <dbReference type="ChEBI" id="CHEBI:139520"/>
        <dbReference type="ChEBI" id="CHEBI:139521"/>
        <dbReference type="EC" id="1.11.1.7"/>
    </reaction>
</comment>
<sequence>MEFVVALCFAFLLFPFPSAIGALSSNYYDDKCPHYESIIRNVVKKATIKDRTVPSAILRMHFHDCFIRGCNCSVVHDSKGKKKAEKDGAPNRPLHAFYVIDSAKKALEAECSGVVSCADILALVARDSVVLTGGPYWEVPSGRKDGRISLASDVKPISQQVILTIRGLRLEGFLDDSMVVSAKLTLNDAGEQVVNPTYLRYVKQDSSLASWLRGFFPPLAPTFFLN</sequence>
<evidence type="ECO:0000256" key="12">
    <source>
        <dbReference type="ARBA" id="ARBA00023324"/>
    </source>
</evidence>
<dbReference type="GO" id="GO:0140825">
    <property type="term" value="F:lactoperoxidase activity"/>
    <property type="evidence" value="ECO:0007669"/>
    <property type="project" value="UniProtKB-EC"/>
</dbReference>
<dbReference type="EMBL" id="VEPZ02001765">
    <property type="protein sequence ID" value="KAE8656460.1"/>
    <property type="molecule type" value="Genomic_DNA"/>
</dbReference>
<keyword evidence="5" id="KW-0964">Secreted</keyword>
<feature type="disulfide bond" evidence="16">
    <location>
        <begin position="32"/>
        <end position="111"/>
    </location>
</feature>
<evidence type="ECO:0000313" key="21">
    <source>
        <dbReference type="Proteomes" id="UP000436088"/>
    </source>
</evidence>
<comment type="caution">
    <text evidence="20">The sequence shown here is derived from an EMBL/GenBank/DDBJ whole genome shotgun (WGS) entry which is preliminary data.</text>
</comment>
<feature type="binding site" evidence="14">
    <location>
        <position position="69"/>
    </location>
    <ligand>
        <name>Ca(2+)</name>
        <dbReference type="ChEBI" id="CHEBI:29108"/>
        <label>1</label>
    </ligand>
</feature>
<dbReference type="Proteomes" id="UP000436088">
    <property type="component" value="Unassembled WGS sequence"/>
</dbReference>
<evidence type="ECO:0000256" key="13">
    <source>
        <dbReference type="PIRSR" id="PIRSR600823-1"/>
    </source>
</evidence>
<keyword evidence="18" id="KW-0732">Signal</keyword>
<evidence type="ECO:0000256" key="15">
    <source>
        <dbReference type="PIRSR" id="PIRSR600823-4"/>
    </source>
</evidence>
<dbReference type="SUPFAM" id="SSF48113">
    <property type="entry name" value="Heme-dependent peroxidases"/>
    <property type="match status" value="1"/>
</dbReference>
<evidence type="ECO:0000313" key="20">
    <source>
        <dbReference type="EMBL" id="KAE8656460.1"/>
    </source>
</evidence>
<keyword evidence="12" id="KW-0376">Hydrogen peroxide</keyword>
<dbReference type="PRINTS" id="PR00458">
    <property type="entry name" value="PEROXIDASE"/>
</dbReference>
<dbReference type="PRINTS" id="PR00461">
    <property type="entry name" value="PLPEROXIDASE"/>
</dbReference>
<feature type="binding site" evidence="14">
    <location>
        <position position="85"/>
    </location>
    <ligand>
        <name>Ca(2+)</name>
        <dbReference type="ChEBI" id="CHEBI:29108"/>
        <label>1</label>
    </ligand>
</feature>
<keyword evidence="10" id="KW-0408">Iron</keyword>
<evidence type="ECO:0000256" key="18">
    <source>
        <dbReference type="SAM" id="SignalP"/>
    </source>
</evidence>
<evidence type="ECO:0000256" key="8">
    <source>
        <dbReference type="ARBA" id="ARBA00022723"/>
    </source>
</evidence>